<reference evidence="4 5" key="1">
    <citation type="submission" date="2023-07" db="EMBL/GenBank/DDBJ databases">
        <title>Sorghum-associated microbial communities from plants grown in Nebraska, USA.</title>
        <authorList>
            <person name="Schachtman D."/>
        </authorList>
    </citation>
    <scope>NUCLEOTIDE SEQUENCE [LARGE SCALE GENOMIC DNA]</scope>
    <source>
        <strain evidence="4 5">DS1607</strain>
    </source>
</reference>
<dbReference type="InterPro" id="IPR029787">
    <property type="entry name" value="Nucleotide_cyclase"/>
</dbReference>
<dbReference type="SUPFAM" id="SSF55073">
    <property type="entry name" value="Nucleotide cyclase"/>
    <property type="match status" value="1"/>
</dbReference>
<dbReference type="RefSeq" id="WP_307689074.1">
    <property type="nucleotide sequence ID" value="NZ_JAUSRO010000004.1"/>
</dbReference>
<protein>
    <recommendedName>
        <fullName evidence="1">diguanylate cyclase</fullName>
        <ecNumber evidence="1">2.7.7.65</ecNumber>
    </recommendedName>
</protein>
<feature type="transmembrane region" description="Helical" evidence="2">
    <location>
        <begin position="56"/>
        <end position="77"/>
    </location>
</feature>
<dbReference type="EMBL" id="JAUSRO010000004">
    <property type="protein sequence ID" value="MDP9899255.1"/>
    <property type="molecule type" value="Genomic_DNA"/>
</dbReference>
<proteinExistence type="predicted"/>
<evidence type="ECO:0000256" key="2">
    <source>
        <dbReference type="SAM" id="Phobius"/>
    </source>
</evidence>
<gene>
    <name evidence="4" type="ORF">J2W36_001500</name>
</gene>
<evidence type="ECO:0000256" key="1">
    <source>
        <dbReference type="ARBA" id="ARBA00012528"/>
    </source>
</evidence>
<dbReference type="PANTHER" id="PTHR45138">
    <property type="entry name" value="REGULATORY COMPONENTS OF SENSORY TRANSDUCTION SYSTEM"/>
    <property type="match status" value="1"/>
</dbReference>
<feature type="domain" description="GGDEF" evidence="3">
    <location>
        <begin position="241"/>
        <end position="373"/>
    </location>
</feature>
<keyword evidence="2" id="KW-1133">Transmembrane helix</keyword>
<keyword evidence="2" id="KW-0472">Membrane</keyword>
<evidence type="ECO:0000313" key="4">
    <source>
        <dbReference type="EMBL" id="MDP9899255.1"/>
    </source>
</evidence>
<dbReference type="CDD" id="cd01949">
    <property type="entry name" value="GGDEF"/>
    <property type="match status" value="1"/>
</dbReference>
<accession>A0ABT9S4V3</accession>
<dbReference type="SMART" id="SM00267">
    <property type="entry name" value="GGDEF"/>
    <property type="match status" value="1"/>
</dbReference>
<dbReference type="PANTHER" id="PTHR45138:SF24">
    <property type="entry name" value="DIGUANYLATE CYCLASE DGCC-RELATED"/>
    <property type="match status" value="1"/>
</dbReference>
<feature type="transmembrane region" description="Helical" evidence="2">
    <location>
        <begin position="89"/>
        <end position="107"/>
    </location>
</feature>
<sequence>MTFAPTDIPAGARYSPAPDMARLRRLRRFLFAALGYGALCVLLVIGAWVGTMSGRAVAIVCAFCLMAHLALYAAFYTNATAHWKEPTGALAHLFVGFCVVALCCALIPEFRGVALQVFFLIIAYDAARLSRLQIAVASGLMVCGLALSPLNAWLFPSGEHALQDELLNFVMAVAYLPALMGIGHVVRSAQQRQRRQKEALETALSQLQALSERDVLTGATNRRQAMVLFEHAQTHQRQTRQPLSVCLLDIDFFKQINDHHGHAVGDRVLRGLVELARESLAGAHTVARWGGEEFLILMLDTPVPAAVQAMNRLRERLRDHDWASVAPGVQVDVSVGVYGHRPDDTLSQALERVDQALYAAKQQGRGRVVQYRA</sequence>
<dbReference type="InterPro" id="IPR050469">
    <property type="entry name" value="Diguanylate_Cyclase"/>
</dbReference>
<organism evidence="4 5">
    <name type="scientific">Variovorax ginsengisoli</name>
    <dbReference type="NCBI Taxonomy" id="363844"/>
    <lineage>
        <taxon>Bacteria</taxon>
        <taxon>Pseudomonadati</taxon>
        <taxon>Pseudomonadota</taxon>
        <taxon>Betaproteobacteria</taxon>
        <taxon>Burkholderiales</taxon>
        <taxon>Comamonadaceae</taxon>
        <taxon>Variovorax</taxon>
    </lineage>
</organism>
<dbReference type="NCBIfam" id="TIGR00254">
    <property type="entry name" value="GGDEF"/>
    <property type="match status" value="1"/>
</dbReference>
<feature type="transmembrane region" description="Helical" evidence="2">
    <location>
        <begin position="29"/>
        <end position="50"/>
    </location>
</feature>
<keyword evidence="2" id="KW-0812">Transmembrane</keyword>
<name>A0ABT9S4V3_9BURK</name>
<dbReference type="Pfam" id="PF00990">
    <property type="entry name" value="GGDEF"/>
    <property type="match status" value="1"/>
</dbReference>
<dbReference type="InterPro" id="IPR000160">
    <property type="entry name" value="GGDEF_dom"/>
</dbReference>
<keyword evidence="5" id="KW-1185">Reference proteome</keyword>
<feature type="transmembrane region" description="Helical" evidence="2">
    <location>
        <begin position="134"/>
        <end position="154"/>
    </location>
</feature>
<evidence type="ECO:0000259" key="3">
    <source>
        <dbReference type="PROSITE" id="PS50887"/>
    </source>
</evidence>
<dbReference type="Gene3D" id="3.30.70.270">
    <property type="match status" value="1"/>
</dbReference>
<comment type="caution">
    <text evidence="4">The sequence shown here is derived from an EMBL/GenBank/DDBJ whole genome shotgun (WGS) entry which is preliminary data.</text>
</comment>
<dbReference type="PROSITE" id="PS50887">
    <property type="entry name" value="GGDEF"/>
    <property type="match status" value="1"/>
</dbReference>
<feature type="transmembrane region" description="Helical" evidence="2">
    <location>
        <begin position="166"/>
        <end position="186"/>
    </location>
</feature>
<dbReference type="InterPro" id="IPR043128">
    <property type="entry name" value="Rev_trsase/Diguanyl_cyclase"/>
</dbReference>
<dbReference type="EC" id="2.7.7.65" evidence="1"/>
<evidence type="ECO:0000313" key="5">
    <source>
        <dbReference type="Proteomes" id="UP001226867"/>
    </source>
</evidence>
<dbReference type="Proteomes" id="UP001226867">
    <property type="component" value="Unassembled WGS sequence"/>
</dbReference>